<sequence length="902" mass="101751">MNSFLAIERQWATIKPLKGQIIKKCKRELANKGNWRDESSNKYVGAVCGLVMLQEVQIVDVCRDFLGVGYRKYIEEPEENREVDEKQEEKIICNRVLEGIEAIKEKVIEFTEIFGYKEVDLAGKKITISYLLAQLTNFATGTSLTSQINWKANKSVSNMRHKMRRRSTLFSETTKNFRKEHTDDLFSGVIKSELAVKNNNYLNNYLPKEIMEFKPKLEFLDFPRHWNKGDSPISVDDIASVLSRMNRRCMVDPMKQWVGWYNRTVQEFLSKLKALLKSYNLSAAQCGNIIRVLNSRENKSDQRWQSVVDDLKGILLELEGHVPGVDISGIDLQLYSLVSNEIAGYVGTTVSDGLKYGVYEYPVQTIESWIASLAERNPSVSMGGSLFIGGRRGSGLALGTGSVSRTKTQWGGGMDMGNLSWRISFVEEDSADLGMHKTTKQKEYDSLVALKRAVSKLIDHYPPHLKGLFKAFHGQCDTILEDCSWFDNHLRSFERPNPGSGETGNGIMYRYLNPNYLQTGQTLYFTLAQQLAEKLKEYTGVVVSKSQGKLKFALSIGNSSTPYPLYHTTENLAVLLSIGHFAYLVLESVATLLISDQKLSNTGVVTAESVDKLSQNLNSITISCFEPLIALYTDSFISNYERIVKSLYPAFFTDQRLDEKTEVWRNVELYVDNNTRKDGDFAQQDFFPVMDTHTSLYSSLGDVDFVYQPKSKQGMQHEEIDPCGGLEPSPALVYLLTLLLSDSRSKLYKLSAELTASLINSLFKQISRRIDTLFSSIFLPSLEPTNEKQDNLTTSVRSGSDDETGSFDATNGAVHAHYSHSSNRCYQVLQLVVDLQYLNRFFLSNITTTPDTNIGENPDAPKQALFFSTTISGIQDYVKTDENQHHQSCYFCSLSANVLASF</sequence>
<accession>A0A1R1PKH3</accession>
<proteinExistence type="predicted"/>
<dbReference type="Proteomes" id="UP000188320">
    <property type="component" value="Unassembled WGS sequence"/>
</dbReference>
<organism evidence="1 2">
    <name type="scientific">Zancudomyces culisetae</name>
    <name type="common">Gut fungus</name>
    <name type="synonym">Smittium culisetae</name>
    <dbReference type="NCBI Taxonomy" id="1213189"/>
    <lineage>
        <taxon>Eukaryota</taxon>
        <taxon>Fungi</taxon>
        <taxon>Fungi incertae sedis</taxon>
        <taxon>Zoopagomycota</taxon>
        <taxon>Kickxellomycotina</taxon>
        <taxon>Harpellomycetes</taxon>
        <taxon>Harpellales</taxon>
        <taxon>Legeriomycetaceae</taxon>
        <taxon>Zancudomyces</taxon>
    </lineage>
</organism>
<keyword evidence="2" id="KW-1185">Reference proteome</keyword>
<dbReference type="AlphaFoldDB" id="A0A1R1PKH3"/>
<comment type="caution">
    <text evidence="1">The sequence shown here is derived from an EMBL/GenBank/DDBJ whole genome shotgun (WGS) entry which is preliminary data.</text>
</comment>
<protein>
    <submittedName>
        <fullName evidence="1">Uncharacterized protein</fullName>
    </submittedName>
</protein>
<name>A0A1R1PKH3_ZANCU</name>
<gene>
    <name evidence="1" type="ORF">AX774_g5065</name>
</gene>
<evidence type="ECO:0000313" key="1">
    <source>
        <dbReference type="EMBL" id="OMH81470.1"/>
    </source>
</evidence>
<dbReference type="EMBL" id="LSSK01000891">
    <property type="protein sequence ID" value="OMH81470.1"/>
    <property type="molecule type" value="Genomic_DNA"/>
</dbReference>
<evidence type="ECO:0000313" key="2">
    <source>
        <dbReference type="Proteomes" id="UP000188320"/>
    </source>
</evidence>
<reference evidence="2" key="1">
    <citation type="submission" date="2017-01" db="EMBL/GenBank/DDBJ databases">
        <authorList>
            <person name="Wang Y."/>
            <person name="White M."/>
            <person name="Kvist S."/>
            <person name="Moncalvo J.-M."/>
        </authorList>
    </citation>
    <scope>NUCLEOTIDE SEQUENCE [LARGE SCALE GENOMIC DNA]</scope>
    <source>
        <strain evidence="2">COL-18-3</strain>
    </source>
</reference>